<evidence type="ECO:0000256" key="5">
    <source>
        <dbReference type="ARBA" id="ARBA00022692"/>
    </source>
</evidence>
<keyword evidence="7 8" id="KW-0472">Membrane</keyword>
<feature type="transmembrane region" description="Helical" evidence="8">
    <location>
        <begin position="7"/>
        <end position="26"/>
    </location>
</feature>
<dbReference type="NCBIfam" id="TIGR00688">
    <property type="entry name" value="rarD"/>
    <property type="match status" value="1"/>
</dbReference>
<evidence type="ECO:0000256" key="3">
    <source>
        <dbReference type="ARBA" id="ARBA00022448"/>
    </source>
</evidence>
<evidence type="ECO:0000313" key="10">
    <source>
        <dbReference type="EMBL" id="OAH56326.1"/>
    </source>
</evidence>
<feature type="transmembrane region" description="Helical" evidence="8">
    <location>
        <begin position="107"/>
        <end position="124"/>
    </location>
</feature>
<accession>A0A177KTB5</accession>
<evidence type="ECO:0000256" key="2">
    <source>
        <dbReference type="ARBA" id="ARBA00007362"/>
    </source>
</evidence>
<evidence type="ECO:0000256" key="8">
    <source>
        <dbReference type="SAM" id="Phobius"/>
    </source>
</evidence>
<gene>
    <name evidence="10" type="ORF">AWH48_06070</name>
</gene>
<feature type="domain" description="EamA" evidence="9">
    <location>
        <begin position="158"/>
        <end position="286"/>
    </location>
</feature>
<dbReference type="InterPro" id="IPR000620">
    <property type="entry name" value="EamA_dom"/>
</dbReference>
<keyword evidence="3" id="KW-0813">Transport</keyword>
<sequence length="301" mass="33538">MQHEMKAGILFTAASYVMWGLIPIYWKMVTHVSAYEILANRIIWSFVFMIVLLVVLKKLAPLQNVLKEIKMYPKKALALAAASFLISINWFVYIWAVNHDQIIETSMGYYINPLMSVLLGIVVLKEALSKTQILSFLLAAGGVLIMTFSYGSFPWVSLSLATSFALYGLVKKIIKMDASVGLTIETAVVTPLALLYLVYESMQGSIHLFSGNLKTDLFLMSGGVLTAIPLLLFANGAQKIPLYMIGFLQYIAPTMTLLLGVFVYKETFTQSQMLSFVFIWSALAMFTYAQTKGIQKKKAVA</sequence>
<feature type="transmembrane region" description="Helical" evidence="8">
    <location>
        <begin position="131"/>
        <end position="148"/>
    </location>
</feature>
<feature type="domain" description="EamA" evidence="9">
    <location>
        <begin position="7"/>
        <end position="147"/>
    </location>
</feature>
<protein>
    <submittedName>
        <fullName evidence="10">Transporter</fullName>
    </submittedName>
</protein>
<dbReference type="GO" id="GO:0005886">
    <property type="term" value="C:plasma membrane"/>
    <property type="evidence" value="ECO:0007669"/>
    <property type="project" value="UniProtKB-SubCell"/>
</dbReference>
<evidence type="ECO:0000256" key="6">
    <source>
        <dbReference type="ARBA" id="ARBA00022989"/>
    </source>
</evidence>
<dbReference type="Proteomes" id="UP000077271">
    <property type="component" value="Unassembled WGS sequence"/>
</dbReference>
<keyword evidence="5 8" id="KW-0812">Transmembrane</keyword>
<dbReference type="PANTHER" id="PTHR22911:SF137">
    <property type="entry name" value="SOLUTE CARRIER FAMILY 35 MEMBER G2-RELATED"/>
    <property type="match status" value="1"/>
</dbReference>
<name>A0A177KTB5_9BACI</name>
<keyword evidence="4" id="KW-1003">Cell membrane</keyword>
<dbReference type="AlphaFoldDB" id="A0A177KTB5"/>
<feature type="transmembrane region" description="Helical" evidence="8">
    <location>
        <begin position="38"/>
        <end position="56"/>
    </location>
</feature>
<dbReference type="InterPro" id="IPR004626">
    <property type="entry name" value="RarD"/>
</dbReference>
<evidence type="ECO:0000259" key="9">
    <source>
        <dbReference type="Pfam" id="PF00892"/>
    </source>
</evidence>
<comment type="subcellular location">
    <subcellularLocation>
        <location evidence="1">Cell membrane</location>
        <topology evidence="1">Multi-pass membrane protein</topology>
    </subcellularLocation>
</comment>
<comment type="caution">
    <text evidence="10">The sequence shown here is derived from an EMBL/GenBank/DDBJ whole genome shotgun (WGS) entry which is preliminary data.</text>
</comment>
<evidence type="ECO:0000313" key="11">
    <source>
        <dbReference type="Proteomes" id="UP000077271"/>
    </source>
</evidence>
<feature type="transmembrane region" description="Helical" evidence="8">
    <location>
        <begin position="217"/>
        <end position="235"/>
    </location>
</feature>
<dbReference type="PANTHER" id="PTHR22911">
    <property type="entry name" value="ACYL-MALONYL CONDENSING ENZYME-RELATED"/>
    <property type="match status" value="1"/>
</dbReference>
<evidence type="ECO:0000256" key="4">
    <source>
        <dbReference type="ARBA" id="ARBA00022475"/>
    </source>
</evidence>
<feature type="transmembrane region" description="Helical" evidence="8">
    <location>
        <begin position="270"/>
        <end position="289"/>
    </location>
</feature>
<dbReference type="RefSeq" id="WP_063974992.1">
    <property type="nucleotide sequence ID" value="NZ_LQWZ01000023.1"/>
</dbReference>
<feature type="transmembrane region" description="Helical" evidence="8">
    <location>
        <begin position="76"/>
        <end position="95"/>
    </location>
</feature>
<organism evidence="10 11">
    <name type="scientific">Domibacillus aminovorans</name>
    <dbReference type="NCBI Taxonomy" id="29332"/>
    <lineage>
        <taxon>Bacteria</taxon>
        <taxon>Bacillati</taxon>
        <taxon>Bacillota</taxon>
        <taxon>Bacilli</taxon>
        <taxon>Bacillales</taxon>
        <taxon>Bacillaceae</taxon>
        <taxon>Domibacillus</taxon>
    </lineage>
</organism>
<comment type="similarity">
    <text evidence="2">Belongs to the EamA transporter family.</text>
</comment>
<evidence type="ECO:0000256" key="7">
    <source>
        <dbReference type="ARBA" id="ARBA00023136"/>
    </source>
</evidence>
<evidence type="ECO:0000256" key="1">
    <source>
        <dbReference type="ARBA" id="ARBA00004651"/>
    </source>
</evidence>
<feature type="transmembrane region" description="Helical" evidence="8">
    <location>
        <begin position="177"/>
        <end position="197"/>
    </location>
</feature>
<dbReference type="SUPFAM" id="SSF103481">
    <property type="entry name" value="Multidrug resistance efflux transporter EmrE"/>
    <property type="match status" value="2"/>
</dbReference>
<dbReference type="EMBL" id="LQWZ01000023">
    <property type="protein sequence ID" value="OAH56326.1"/>
    <property type="molecule type" value="Genomic_DNA"/>
</dbReference>
<keyword evidence="6 8" id="KW-1133">Transmembrane helix</keyword>
<proteinExistence type="inferred from homology"/>
<dbReference type="InterPro" id="IPR037185">
    <property type="entry name" value="EmrE-like"/>
</dbReference>
<reference evidence="10 11" key="1">
    <citation type="submission" date="2016-01" db="EMBL/GenBank/DDBJ databases">
        <title>Investigation of taxonomic status of Bacillus aminovorans.</title>
        <authorList>
            <person name="Verma A."/>
            <person name="Pal Y."/>
            <person name="Krishnamurthi S."/>
        </authorList>
    </citation>
    <scope>NUCLEOTIDE SEQUENCE [LARGE SCALE GENOMIC DNA]</scope>
    <source>
        <strain evidence="10 11">DSM 4337</strain>
    </source>
</reference>
<dbReference type="Pfam" id="PF00892">
    <property type="entry name" value="EamA"/>
    <property type="match status" value="2"/>
</dbReference>
<dbReference type="OrthoDB" id="369870at2"/>
<feature type="transmembrane region" description="Helical" evidence="8">
    <location>
        <begin position="242"/>
        <end position="264"/>
    </location>
</feature>